<accession>A0ABQ6IHT5</accession>
<evidence type="ECO:0000313" key="1">
    <source>
        <dbReference type="EMBL" id="GMA37294.1"/>
    </source>
</evidence>
<sequence length="151" mass="15853">MGEDSVRPTGADVAGFLAADAAAADTTLVTVDAVLTEALPSASRRLWRGTFWGGTEQTIVGYGDIVQPRPRGGDVEWFLIGLARQKRHVSLYVNAAEGRQYLARTYAAPLATRPGAVKAGAAVLTFTDASALDISVLADLARHAARLQSSA</sequence>
<dbReference type="RefSeq" id="WP_284329045.1">
    <property type="nucleotide sequence ID" value="NZ_BSUN01000001.1"/>
</dbReference>
<dbReference type="Proteomes" id="UP001157125">
    <property type="component" value="Unassembled WGS sequence"/>
</dbReference>
<reference evidence="2" key="1">
    <citation type="journal article" date="2019" name="Int. J. Syst. Evol. Microbiol.">
        <title>The Global Catalogue of Microorganisms (GCM) 10K type strain sequencing project: providing services to taxonomists for standard genome sequencing and annotation.</title>
        <authorList>
            <consortium name="The Broad Institute Genomics Platform"/>
            <consortium name="The Broad Institute Genome Sequencing Center for Infectious Disease"/>
            <person name="Wu L."/>
            <person name="Ma J."/>
        </authorList>
    </citation>
    <scope>NUCLEOTIDE SEQUENCE [LARGE SCALE GENOMIC DNA]</scope>
    <source>
        <strain evidence="2">NBRC 112299</strain>
    </source>
</reference>
<protein>
    <recommendedName>
        <fullName evidence="3">YdhG-like domain-containing protein</fullName>
    </recommendedName>
</protein>
<dbReference type="EMBL" id="BSUN01000001">
    <property type="protein sequence ID" value="GMA37294.1"/>
    <property type="molecule type" value="Genomic_DNA"/>
</dbReference>
<keyword evidence="2" id="KW-1185">Reference proteome</keyword>
<evidence type="ECO:0008006" key="3">
    <source>
        <dbReference type="Google" id="ProtNLM"/>
    </source>
</evidence>
<evidence type="ECO:0000313" key="2">
    <source>
        <dbReference type="Proteomes" id="UP001157125"/>
    </source>
</evidence>
<comment type="caution">
    <text evidence="1">The sequence shown here is derived from an EMBL/GenBank/DDBJ whole genome shotgun (WGS) entry which is preliminary data.</text>
</comment>
<gene>
    <name evidence="1" type="ORF">GCM10025876_34980</name>
</gene>
<organism evidence="1 2">
    <name type="scientific">Demequina litorisediminis</name>
    <dbReference type="NCBI Taxonomy" id="1849022"/>
    <lineage>
        <taxon>Bacteria</taxon>
        <taxon>Bacillati</taxon>
        <taxon>Actinomycetota</taxon>
        <taxon>Actinomycetes</taxon>
        <taxon>Micrococcales</taxon>
        <taxon>Demequinaceae</taxon>
        <taxon>Demequina</taxon>
    </lineage>
</organism>
<proteinExistence type="predicted"/>
<name>A0ABQ6IHT5_9MICO</name>